<keyword evidence="2" id="KW-1185">Reference proteome</keyword>
<name>A0AAN8RL08_9PEZI</name>
<organism evidence="1 2">
    <name type="scientific">Arthrobotrys conoides</name>
    <dbReference type="NCBI Taxonomy" id="74498"/>
    <lineage>
        <taxon>Eukaryota</taxon>
        <taxon>Fungi</taxon>
        <taxon>Dikarya</taxon>
        <taxon>Ascomycota</taxon>
        <taxon>Pezizomycotina</taxon>
        <taxon>Orbiliomycetes</taxon>
        <taxon>Orbiliales</taxon>
        <taxon>Orbiliaceae</taxon>
        <taxon>Arthrobotrys</taxon>
    </lineage>
</organism>
<dbReference type="Proteomes" id="UP001307849">
    <property type="component" value="Unassembled WGS sequence"/>
</dbReference>
<dbReference type="EMBL" id="JAVHJM010000008">
    <property type="protein sequence ID" value="KAK6508457.1"/>
    <property type="molecule type" value="Genomic_DNA"/>
</dbReference>
<comment type="caution">
    <text evidence="1">The sequence shown here is derived from an EMBL/GenBank/DDBJ whole genome shotgun (WGS) entry which is preliminary data.</text>
</comment>
<dbReference type="AlphaFoldDB" id="A0AAN8RL08"/>
<proteinExistence type="predicted"/>
<reference evidence="1 2" key="1">
    <citation type="submission" date="2019-10" db="EMBL/GenBank/DDBJ databases">
        <authorList>
            <person name="Palmer J.M."/>
        </authorList>
    </citation>
    <scope>NUCLEOTIDE SEQUENCE [LARGE SCALE GENOMIC DNA]</scope>
    <source>
        <strain evidence="1 2">TWF506</strain>
    </source>
</reference>
<accession>A0AAN8RL08</accession>
<sequence length="156" mass="16336">MSDSGIFDKAIQLLLLDFPTLSDPEFLKDHAELAGIVPGKTPPPQPVAGPGPKLQRPIAAAGIRNAMEILETTLLADVAAKAKVSPAREVKGDEAASTIFNSGYAETEGVVDEEEAVVTVQGLEKGDLANVYPTDNGSLHKDMGVLVSLDSKEVVS</sequence>
<evidence type="ECO:0000313" key="2">
    <source>
        <dbReference type="Proteomes" id="UP001307849"/>
    </source>
</evidence>
<protein>
    <submittedName>
        <fullName evidence="1">Uncharacterized protein</fullName>
    </submittedName>
</protein>
<evidence type="ECO:0000313" key="1">
    <source>
        <dbReference type="EMBL" id="KAK6508457.1"/>
    </source>
</evidence>
<gene>
    <name evidence="1" type="ORF">TWF506_010548</name>
</gene>